<evidence type="ECO:0000313" key="2">
    <source>
        <dbReference type="Proteomes" id="UP001156690"/>
    </source>
</evidence>
<sequence>MTIIKVGKRKMPQHQYEQLRSKVLELTPAQLKDLQTEIEGKLDKNGTQIELTPEEIEAICHLFKE</sequence>
<reference evidence="2" key="1">
    <citation type="journal article" date="2019" name="Int. J. Syst. Evol. Microbiol.">
        <title>The Global Catalogue of Microorganisms (GCM) 10K type strain sequencing project: providing services to taxonomists for standard genome sequencing and annotation.</title>
        <authorList>
            <consortium name="The Broad Institute Genomics Platform"/>
            <consortium name="The Broad Institute Genome Sequencing Center for Infectious Disease"/>
            <person name="Wu L."/>
            <person name="Ma J."/>
        </authorList>
    </citation>
    <scope>NUCLEOTIDE SEQUENCE [LARGE SCALE GENOMIC DNA]</scope>
    <source>
        <strain evidence="2">NBRC 15640</strain>
    </source>
</reference>
<dbReference type="AlphaFoldDB" id="A0AAV5NKS6"/>
<evidence type="ECO:0000313" key="1">
    <source>
        <dbReference type="EMBL" id="GLQ70844.1"/>
    </source>
</evidence>
<name>A0AAV5NKS6_9VIBR</name>
<dbReference type="Proteomes" id="UP001156690">
    <property type="component" value="Unassembled WGS sequence"/>
</dbReference>
<accession>A0AAV5NKS6</accession>
<protein>
    <recommendedName>
        <fullName evidence="3">NET domain-containing protein</fullName>
    </recommendedName>
</protein>
<comment type="caution">
    <text evidence="1">The sequence shown here is derived from an EMBL/GenBank/DDBJ whole genome shotgun (WGS) entry which is preliminary data.</text>
</comment>
<keyword evidence="2" id="KW-1185">Reference proteome</keyword>
<organism evidence="1 2">
    <name type="scientific">Vibrio penaeicida</name>
    <dbReference type="NCBI Taxonomy" id="104609"/>
    <lineage>
        <taxon>Bacteria</taxon>
        <taxon>Pseudomonadati</taxon>
        <taxon>Pseudomonadota</taxon>
        <taxon>Gammaproteobacteria</taxon>
        <taxon>Vibrionales</taxon>
        <taxon>Vibrionaceae</taxon>
        <taxon>Vibrio</taxon>
    </lineage>
</organism>
<evidence type="ECO:0008006" key="3">
    <source>
        <dbReference type="Google" id="ProtNLM"/>
    </source>
</evidence>
<proteinExistence type="predicted"/>
<gene>
    <name evidence="1" type="ORF">GCM10007932_02040</name>
</gene>
<dbReference type="EMBL" id="BSNX01000002">
    <property type="protein sequence ID" value="GLQ70844.1"/>
    <property type="molecule type" value="Genomic_DNA"/>
</dbReference>